<dbReference type="InterPro" id="IPR043128">
    <property type="entry name" value="Rev_trsase/Diguanyl_cyclase"/>
</dbReference>
<evidence type="ECO:0000259" key="1">
    <source>
        <dbReference type="Pfam" id="PF00078"/>
    </source>
</evidence>
<evidence type="ECO:0000313" key="3">
    <source>
        <dbReference type="Proteomes" id="UP000257109"/>
    </source>
</evidence>
<dbReference type="Proteomes" id="UP000257109">
    <property type="component" value="Unassembled WGS sequence"/>
</dbReference>
<dbReference type="InterPro" id="IPR000477">
    <property type="entry name" value="RT_dom"/>
</dbReference>
<feature type="domain" description="Reverse transcriptase" evidence="1">
    <location>
        <begin position="13"/>
        <end position="58"/>
    </location>
</feature>
<proteinExistence type="predicted"/>
<gene>
    <name evidence="2" type="ORF">CR513_03643</name>
</gene>
<comment type="caution">
    <text evidence="2">The sequence shown here is derived from an EMBL/GenBank/DDBJ whole genome shotgun (WGS) entry which is preliminary data.</text>
</comment>
<keyword evidence="3" id="KW-1185">Reference proteome</keyword>
<dbReference type="Gene3D" id="3.10.10.10">
    <property type="entry name" value="HIV Type 1 Reverse Transcriptase, subunit A, domain 1"/>
    <property type="match status" value="1"/>
</dbReference>
<dbReference type="PANTHER" id="PTHR24559:SF444">
    <property type="entry name" value="REVERSE TRANSCRIPTASE DOMAIN-CONTAINING PROTEIN"/>
    <property type="match status" value="1"/>
</dbReference>
<organism evidence="2 3">
    <name type="scientific">Mucuna pruriens</name>
    <name type="common">Velvet bean</name>
    <name type="synonym">Dolichos pruriens</name>
    <dbReference type="NCBI Taxonomy" id="157652"/>
    <lineage>
        <taxon>Eukaryota</taxon>
        <taxon>Viridiplantae</taxon>
        <taxon>Streptophyta</taxon>
        <taxon>Embryophyta</taxon>
        <taxon>Tracheophyta</taxon>
        <taxon>Spermatophyta</taxon>
        <taxon>Magnoliopsida</taxon>
        <taxon>eudicotyledons</taxon>
        <taxon>Gunneridae</taxon>
        <taxon>Pentapetalae</taxon>
        <taxon>rosids</taxon>
        <taxon>fabids</taxon>
        <taxon>Fabales</taxon>
        <taxon>Fabaceae</taxon>
        <taxon>Papilionoideae</taxon>
        <taxon>50 kb inversion clade</taxon>
        <taxon>NPAAA clade</taxon>
        <taxon>indigoferoid/millettioid clade</taxon>
        <taxon>Phaseoleae</taxon>
        <taxon>Mucuna</taxon>
    </lineage>
</organism>
<dbReference type="SUPFAM" id="SSF56672">
    <property type="entry name" value="DNA/RNA polymerases"/>
    <property type="match status" value="1"/>
</dbReference>
<reference evidence="2" key="1">
    <citation type="submission" date="2018-05" db="EMBL/GenBank/DDBJ databases">
        <title>Draft genome of Mucuna pruriens seed.</title>
        <authorList>
            <person name="Nnadi N.E."/>
            <person name="Vos R."/>
            <person name="Hasami M.H."/>
            <person name="Devisetty U.K."/>
            <person name="Aguiy J.C."/>
        </authorList>
    </citation>
    <scope>NUCLEOTIDE SEQUENCE [LARGE SCALE GENOMIC DNA]</scope>
    <source>
        <strain evidence="2">JCA_2017</strain>
    </source>
</reference>
<dbReference type="PANTHER" id="PTHR24559">
    <property type="entry name" value="TRANSPOSON TY3-I GAG-POL POLYPROTEIN"/>
    <property type="match status" value="1"/>
</dbReference>
<dbReference type="OrthoDB" id="997510at2759"/>
<dbReference type="EMBL" id="QJKJ01000601">
    <property type="protein sequence ID" value="RDY11653.1"/>
    <property type="molecule type" value="Genomic_DNA"/>
</dbReference>
<dbReference type="InterPro" id="IPR053134">
    <property type="entry name" value="RNA-dir_DNA_polymerase"/>
</dbReference>
<feature type="non-terminal residue" evidence="2">
    <location>
        <position position="1"/>
    </location>
</feature>
<evidence type="ECO:0000313" key="2">
    <source>
        <dbReference type="EMBL" id="RDY11653.1"/>
    </source>
</evidence>
<name>A0A371I9D7_MUCPR</name>
<protein>
    <recommendedName>
        <fullName evidence="1">Reverse transcriptase domain-containing protein</fullName>
    </recommendedName>
</protein>
<sequence>MMKKASDGASGFTLLSFMDAYSGYNQIWMHPHDEAKTAFIIDSDIFCYKVMPFGLKNAG</sequence>
<accession>A0A371I9D7</accession>
<dbReference type="AlphaFoldDB" id="A0A371I9D7"/>
<dbReference type="Pfam" id="PF00078">
    <property type="entry name" value="RVT_1"/>
    <property type="match status" value="1"/>
</dbReference>
<dbReference type="Gene3D" id="3.30.70.270">
    <property type="match status" value="1"/>
</dbReference>
<dbReference type="InterPro" id="IPR043502">
    <property type="entry name" value="DNA/RNA_pol_sf"/>
</dbReference>